<dbReference type="AlphaFoldDB" id="A0AAV8ADF3"/>
<dbReference type="Proteomes" id="UP001146793">
    <property type="component" value="Unassembled WGS sequence"/>
</dbReference>
<keyword evidence="6" id="KW-1185">Reference proteome</keyword>
<evidence type="ECO:0000313" key="3">
    <source>
        <dbReference type="EMBL" id="KAJ3450513.1"/>
    </source>
</evidence>
<dbReference type="InterPro" id="IPR004345">
    <property type="entry name" value="TB2_DP1_HVA22"/>
</dbReference>
<evidence type="ECO:0000313" key="5">
    <source>
        <dbReference type="Proteomes" id="UP001146793"/>
    </source>
</evidence>
<accession>A0AAV8ADF3</accession>
<name>A0AAV8ADF3_9EUKA</name>
<proteinExistence type="inferred from homology"/>
<comment type="caution">
    <text evidence="3">The sequence shown here is derived from an EMBL/GenBank/DDBJ whole genome shotgun (WGS) entry which is preliminary data.</text>
</comment>
<keyword evidence="2" id="KW-0812">Transmembrane</keyword>
<dbReference type="PANTHER" id="PTHR12300">
    <property type="entry name" value="HVA22-LIKE PROTEINS"/>
    <property type="match status" value="1"/>
</dbReference>
<keyword evidence="2" id="KW-1133">Transmembrane helix</keyword>
<evidence type="ECO:0000256" key="1">
    <source>
        <dbReference type="RuleBase" id="RU362006"/>
    </source>
</evidence>
<evidence type="ECO:0000313" key="6">
    <source>
        <dbReference type="Proteomes" id="UP001150062"/>
    </source>
</evidence>
<organism evidence="3 5">
    <name type="scientific">Anaeramoeba flamelloides</name>
    <dbReference type="NCBI Taxonomy" id="1746091"/>
    <lineage>
        <taxon>Eukaryota</taxon>
        <taxon>Metamonada</taxon>
        <taxon>Anaeramoebidae</taxon>
        <taxon>Anaeramoeba</taxon>
    </lineage>
</organism>
<comment type="similarity">
    <text evidence="1">Belongs to the DP1 family.</text>
</comment>
<reference evidence="3" key="2">
    <citation type="submission" date="2022-08" db="EMBL/GenBank/DDBJ databases">
        <title>Novel sulphate-reducing endosymbionts in the free-living metamonad Anaeramoeba.</title>
        <authorList>
            <person name="Jerlstrom-Hultqvist J."/>
            <person name="Cepicka I."/>
            <person name="Gallot-Lavallee L."/>
            <person name="Salas-Leiva D."/>
            <person name="Curtis B.A."/>
            <person name="Zahonova K."/>
            <person name="Pipaliya S."/>
            <person name="Dacks J."/>
            <person name="Roger A.J."/>
        </authorList>
    </citation>
    <scope>NUCLEOTIDE SEQUENCE</scope>
    <source>
        <strain evidence="3">Busselton2</strain>
    </source>
</reference>
<feature type="transmembrane region" description="Helical" evidence="2">
    <location>
        <begin position="39"/>
        <end position="60"/>
    </location>
</feature>
<comment type="subcellular location">
    <subcellularLocation>
        <location evidence="1">Membrane</location>
        <topology evidence="1">Multi-pass membrane protein</topology>
    </subcellularLocation>
</comment>
<dbReference type="Pfam" id="PF03134">
    <property type="entry name" value="TB2_DP1_HVA22"/>
    <property type="match status" value="1"/>
</dbReference>
<keyword evidence="3" id="KW-0675">Receptor</keyword>
<dbReference type="GO" id="GO:0016020">
    <property type="term" value="C:membrane"/>
    <property type="evidence" value="ECO:0007669"/>
    <property type="project" value="UniProtKB-SubCell"/>
</dbReference>
<evidence type="ECO:0000313" key="4">
    <source>
        <dbReference type="EMBL" id="KAJ6254487.1"/>
    </source>
</evidence>
<gene>
    <name evidence="3" type="ORF">M0812_06694</name>
    <name evidence="4" type="ORF">M0813_12448</name>
</gene>
<reference evidence="4" key="1">
    <citation type="submission" date="2022-08" db="EMBL/GenBank/DDBJ databases">
        <title>Novel sulfate-reducing endosymbionts in the free-living metamonad Anaeramoeba.</title>
        <authorList>
            <person name="Jerlstrom-Hultqvist J."/>
            <person name="Cepicka I."/>
            <person name="Gallot-Lavallee L."/>
            <person name="Salas-Leiva D."/>
            <person name="Curtis B.A."/>
            <person name="Zahonova K."/>
            <person name="Pipaliya S."/>
            <person name="Dacks J."/>
            <person name="Roger A.J."/>
        </authorList>
    </citation>
    <scope>NUCLEOTIDE SEQUENCE</scope>
    <source>
        <strain evidence="4">Schooner1</strain>
    </source>
</reference>
<dbReference type="EMBL" id="JAOAOG010000020">
    <property type="protein sequence ID" value="KAJ6254487.1"/>
    <property type="molecule type" value="Genomic_DNA"/>
</dbReference>
<evidence type="ECO:0000256" key="2">
    <source>
        <dbReference type="SAM" id="Phobius"/>
    </source>
</evidence>
<dbReference type="Proteomes" id="UP001150062">
    <property type="component" value="Unassembled WGS sequence"/>
</dbReference>
<dbReference type="EMBL" id="JANTQA010000012">
    <property type="protein sequence ID" value="KAJ3450513.1"/>
    <property type="molecule type" value="Genomic_DNA"/>
</dbReference>
<protein>
    <submittedName>
        <fullName evidence="3">Receptor expression-enhancing protein</fullName>
    </submittedName>
</protein>
<keyword evidence="2" id="KW-0472">Membrane</keyword>
<sequence>MVFGKTLTGLVQGIVGFLWPAYKSFKAIKTEEKDDDTELLIYWTIAGFFSFFEYWADFIISWFPFYYELKIVFFIWLQNPYFNGSKFLWKYFLMPFLDSKEKQIDEGINGIVSKGKVAIEKGSEYGKVAMEKGSEYGKVALNKAKNLKKGSTKTD</sequence>